<dbReference type="Proteomes" id="UP000316123">
    <property type="component" value="Unassembled WGS sequence"/>
</dbReference>
<accession>A0A9X9BYR7</accession>
<sequence length="305" mass="33251">MFELRVLDGLRQGAALPLFGERWSIGAHADADLMLNDPGVVEQHACLRFIDANWLVQAEAGLLRDPEGQVLAQIAKLELNVPFTVGGVRLCVTLAEQPWPQPAAPAPVVPVVPVVPLAANVPAQAMTLSSISPSQQRRLISLVLVVTVIIVAVGMVSTGEREAQASLMPPAVQKQELASSFEVRQQLLKMLSERELSQRVTLQVINDQVALNGEVSQDEVELVARMLSRFGEQFDSSVPVISRVRVRDGTLPFRIVQIVGGPNGHVVLEEGSRLFVGDEVEGLRLVLIDNGKVVFDGAQRYEVRW</sequence>
<gene>
    <name evidence="3" type="ORF">FIV41_02590</name>
</gene>
<organism evidence="3 4">
    <name type="scientific">Pseudomonas marginalis</name>
    <name type="common">Pseudomonas panacis</name>
    <dbReference type="NCBI Taxonomy" id="298"/>
    <lineage>
        <taxon>Bacteria</taxon>
        <taxon>Pseudomonadati</taxon>
        <taxon>Pseudomonadota</taxon>
        <taxon>Gammaproteobacteria</taxon>
        <taxon>Pseudomonadales</taxon>
        <taxon>Pseudomonadaceae</taxon>
        <taxon>Pseudomonas</taxon>
    </lineage>
</organism>
<dbReference type="Pfam" id="PF16697">
    <property type="entry name" value="Yop-YscD_cpl"/>
    <property type="match status" value="1"/>
</dbReference>
<dbReference type="Pfam" id="PF21934">
    <property type="entry name" value="Yop-YscD_ppl_3rd"/>
    <property type="match status" value="1"/>
</dbReference>
<dbReference type="CDD" id="cd00060">
    <property type="entry name" value="FHA"/>
    <property type="match status" value="1"/>
</dbReference>
<comment type="caution">
    <text evidence="3">The sequence shown here is derived from an EMBL/GenBank/DDBJ whole genome shotgun (WGS) entry which is preliminary data.</text>
</comment>
<reference evidence="3 4" key="1">
    <citation type="submission" date="2019-06" db="EMBL/GenBank/DDBJ databases">
        <title>Pseudomonas bimorpha sp. nov. isolated from bovine raw milk and skim milk concentrate.</title>
        <authorList>
            <person name="Hofmann K."/>
            <person name="Huptas C."/>
            <person name="Doll E."/>
            <person name="Scherer S."/>
            <person name="Wenning M."/>
        </authorList>
    </citation>
    <scope>NUCLEOTIDE SEQUENCE [LARGE SCALE GENOMIC DNA]</scope>
    <source>
        <strain evidence="3 4">DSM 13124</strain>
    </source>
</reference>
<dbReference type="InterPro" id="IPR008984">
    <property type="entry name" value="SMAD_FHA_dom_sf"/>
</dbReference>
<feature type="domain" description="YscD-like Bon-like" evidence="2">
    <location>
        <begin position="182"/>
        <end position="245"/>
    </location>
</feature>
<dbReference type="AlphaFoldDB" id="A0A9X9BYR7"/>
<dbReference type="InterPro" id="IPR053946">
    <property type="entry name" value="YscD_ppl_3rd"/>
</dbReference>
<feature type="domain" description="YscD cytoplasmic" evidence="1">
    <location>
        <begin position="5"/>
        <end position="93"/>
    </location>
</feature>
<evidence type="ECO:0000259" key="1">
    <source>
        <dbReference type="Pfam" id="PF16697"/>
    </source>
</evidence>
<dbReference type="RefSeq" id="WP_074845109.1">
    <property type="nucleotide sequence ID" value="NZ_FNSU01000001.1"/>
</dbReference>
<dbReference type="OrthoDB" id="9156149at2"/>
<protein>
    <submittedName>
        <fullName evidence="3">Type III secretion protein</fullName>
    </submittedName>
</protein>
<evidence type="ECO:0000259" key="2">
    <source>
        <dbReference type="Pfam" id="PF21934"/>
    </source>
</evidence>
<evidence type="ECO:0000313" key="3">
    <source>
        <dbReference type="EMBL" id="TWR63149.1"/>
    </source>
</evidence>
<proteinExistence type="predicted"/>
<dbReference type="Gene3D" id="2.60.200.20">
    <property type="match status" value="1"/>
</dbReference>
<evidence type="ECO:0000313" key="4">
    <source>
        <dbReference type="Proteomes" id="UP000316123"/>
    </source>
</evidence>
<dbReference type="EMBL" id="VFEQ01000001">
    <property type="protein sequence ID" value="TWR63149.1"/>
    <property type="molecule type" value="Genomic_DNA"/>
</dbReference>
<dbReference type="SUPFAM" id="SSF49879">
    <property type="entry name" value="SMAD/FHA domain"/>
    <property type="match status" value="1"/>
</dbReference>
<dbReference type="InterPro" id="IPR032030">
    <property type="entry name" value="YscD_cytoplasmic_dom"/>
</dbReference>
<name>A0A9X9BYR7_PSEMA</name>